<dbReference type="AlphaFoldDB" id="A0A9J6CZY4"/>
<evidence type="ECO:0000313" key="3">
    <source>
        <dbReference type="Proteomes" id="UP000821866"/>
    </source>
</evidence>
<name>A0A9J6CZY4_RHIMP</name>
<dbReference type="EMBL" id="JABSTU010004127">
    <property type="protein sequence ID" value="KAH7964209.1"/>
    <property type="molecule type" value="Genomic_DNA"/>
</dbReference>
<gene>
    <name evidence="2" type="ORF">HPB51_027553</name>
</gene>
<proteinExistence type="predicted"/>
<evidence type="ECO:0000256" key="1">
    <source>
        <dbReference type="SAM" id="MobiDB-lite"/>
    </source>
</evidence>
<reference evidence="2" key="1">
    <citation type="journal article" date="2020" name="Cell">
        <title>Large-Scale Comparative Analyses of Tick Genomes Elucidate Their Genetic Diversity and Vector Capacities.</title>
        <authorList>
            <consortium name="Tick Genome and Microbiome Consortium (TIGMIC)"/>
            <person name="Jia N."/>
            <person name="Wang J."/>
            <person name="Shi W."/>
            <person name="Du L."/>
            <person name="Sun Y."/>
            <person name="Zhan W."/>
            <person name="Jiang J.F."/>
            <person name="Wang Q."/>
            <person name="Zhang B."/>
            <person name="Ji P."/>
            <person name="Bell-Sakyi L."/>
            <person name="Cui X.M."/>
            <person name="Yuan T.T."/>
            <person name="Jiang B.G."/>
            <person name="Yang W.F."/>
            <person name="Lam T.T."/>
            <person name="Chang Q.C."/>
            <person name="Ding S.J."/>
            <person name="Wang X.J."/>
            <person name="Zhu J.G."/>
            <person name="Ruan X.D."/>
            <person name="Zhao L."/>
            <person name="Wei J.T."/>
            <person name="Ye R.Z."/>
            <person name="Que T.C."/>
            <person name="Du C.H."/>
            <person name="Zhou Y.H."/>
            <person name="Cheng J.X."/>
            <person name="Dai P.F."/>
            <person name="Guo W.B."/>
            <person name="Han X.H."/>
            <person name="Huang E.J."/>
            <person name="Li L.F."/>
            <person name="Wei W."/>
            <person name="Gao Y.C."/>
            <person name="Liu J.Z."/>
            <person name="Shao H.Z."/>
            <person name="Wang X."/>
            <person name="Wang C.C."/>
            <person name="Yang T.C."/>
            <person name="Huo Q.B."/>
            <person name="Li W."/>
            <person name="Chen H.Y."/>
            <person name="Chen S.E."/>
            <person name="Zhou L.G."/>
            <person name="Ni X.B."/>
            <person name="Tian J.H."/>
            <person name="Sheng Y."/>
            <person name="Liu T."/>
            <person name="Pan Y.S."/>
            <person name="Xia L.Y."/>
            <person name="Li J."/>
            <person name="Zhao F."/>
            <person name="Cao W.C."/>
        </authorList>
    </citation>
    <scope>NUCLEOTIDE SEQUENCE</scope>
    <source>
        <strain evidence="2">Rmic-2018</strain>
    </source>
</reference>
<protein>
    <submittedName>
        <fullName evidence="2">Uncharacterized protein</fullName>
    </submittedName>
</protein>
<feature type="region of interest" description="Disordered" evidence="1">
    <location>
        <begin position="1"/>
        <end position="73"/>
    </location>
</feature>
<feature type="compositionally biased region" description="Basic residues" evidence="1">
    <location>
        <begin position="25"/>
        <end position="35"/>
    </location>
</feature>
<keyword evidence="3" id="KW-1185">Reference proteome</keyword>
<organism evidence="2 3">
    <name type="scientific">Rhipicephalus microplus</name>
    <name type="common">Cattle tick</name>
    <name type="synonym">Boophilus microplus</name>
    <dbReference type="NCBI Taxonomy" id="6941"/>
    <lineage>
        <taxon>Eukaryota</taxon>
        <taxon>Metazoa</taxon>
        <taxon>Ecdysozoa</taxon>
        <taxon>Arthropoda</taxon>
        <taxon>Chelicerata</taxon>
        <taxon>Arachnida</taxon>
        <taxon>Acari</taxon>
        <taxon>Parasitiformes</taxon>
        <taxon>Ixodida</taxon>
        <taxon>Ixodoidea</taxon>
        <taxon>Ixodidae</taxon>
        <taxon>Rhipicephalinae</taxon>
        <taxon>Rhipicephalus</taxon>
        <taxon>Boophilus</taxon>
    </lineage>
</organism>
<reference evidence="2" key="2">
    <citation type="submission" date="2021-09" db="EMBL/GenBank/DDBJ databases">
        <authorList>
            <person name="Jia N."/>
            <person name="Wang J."/>
            <person name="Shi W."/>
            <person name="Du L."/>
            <person name="Sun Y."/>
            <person name="Zhan W."/>
            <person name="Jiang J."/>
            <person name="Wang Q."/>
            <person name="Zhang B."/>
            <person name="Ji P."/>
            <person name="Sakyi L.B."/>
            <person name="Cui X."/>
            <person name="Yuan T."/>
            <person name="Jiang B."/>
            <person name="Yang W."/>
            <person name="Lam T.T.-Y."/>
            <person name="Chang Q."/>
            <person name="Ding S."/>
            <person name="Wang X."/>
            <person name="Zhu J."/>
            <person name="Ruan X."/>
            <person name="Zhao L."/>
            <person name="Wei J."/>
            <person name="Que T."/>
            <person name="Du C."/>
            <person name="Cheng J."/>
            <person name="Dai P."/>
            <person name="Han X."/>
            <person name="Huang E."/>
            <person name="Gao Y."/>
            <person name="Liu J."/>
            <person name="Shao H."/>
            <person name="Ye R."/>
            <person name="Li L."/>
            <person name="Wei W."/>
            <person name="Wang X."/>
            <person name="Wang C."/>
            <person name="Huo Q."/>
            <person name="Li W."/>
            <person name="Guo W."/>
            <person name="Chen H."/>
            <person name="Chen S."/>
            <person name="Zhou L."/>
            <person name="Zhou L."/>
            <person name="Ni X."/>
            <person name="Tian J."/>
            <person name="Zhou Y."/>
            <person name="Sheng Y."/>
            <person name="Liu T."/>
            <person name="Pan Y."/>
            <person name="Xia L."/>
            <person name="Li J."/>
            <person name="Zhao F."/>
            <person name="Cao W."/>
        </authorList>
    </citation>
    <scope>NUCLEOTIDE SEQUENCE</scope>
    <source>
        <strain evidence="2">Rmic-2018</strain>
        <tissue evidence="2">Larvae</tissue>
    </source>
</reference>
<dbReference type="Proteomes" id="UP000821866">
    <property type="component" value="Unassembled WGS sequence"/>
</dbReference>
<comment type="caution">
    <text evidence="2">The sequence shown here is derived from an EMBL/GenBank/DDBJ whole genome shotgun (WGS) entry which is preliminary data.</text>
</comment>
<evidence type="ECO:0000313" key="2">
    <source>
        <dbReference type="EMBL" id="KAH7964209.1"/>
    </source>
</evidence>
<sequence length="286" mass="30988">MEDESSKTPGDTDEDNKDSGWITVTKRRSQVRKASRAAGAGTPAPKTNAQEPTPGRHSFGDAKKNLIRGSKMPPLPWEETKVVVRPRGGLCISKSGTSVVAEAIWSAAGLGPEERNTDKMCPNRLQNIMVSGAGEALGPASFRERSPSINVDGFLELNECHQQGQPGPSTPGGRFKSREIQNQRQLQESFHVHIASRIPFEIRGLLYVQDTVSIQGWHQTTSQLWCPFRIGLGPGQEKTDAPSTKPDPSPRTDCGHARGLPAVRGSPRHQGPEQGPLKPNLGRQGS</sequence>
<accession>A0A9J6CZY4</accession>
<feature type="region of interest" description="Disordered" evidence="1">
    <location>
        <begin position="233"/>
        <end position="286"/>
    </location>
</feature>